<evidence type="ECO:0000259" key="2">
    <source>
        <dbReference type="Pfam" id="PF20237"/>
    </source>
</evidence>
<reference evidence="3" key="2">
    <citation type="submission" date="2023-05" db="EMBL/GenBank/DDBJ databases">
        <authorList>
            <consortium name="Lawrence Berkeley National Laboratory"/>
            <person name="Steindorff A."/>
            <person name="Hensen N."/>
            <person name="Bonometti L."/>
            <person name="Westerberg I."/>
            <person name="Brannstrom I.O."/>
            <person name="Guillou S."/>
            <person name="Cros-Aarteil S."/>
            <person name="Calhoun S."/>
            <person name="Haridas S."/>
            <person name="Kuo A."/>
            <person name="Mondo S."/>
            <person name="Pangilinan J."/>
            <person name="Riley R."/>
            <person name="Labutti K."/>
            <person name="Andreopoulos B."/>
            <person name="Lipzen A."/>
            <person name="Chen C."/>
            <person name="Yanf M."/>
            <person name="Daum C."/>
            <person name="Ng V."/>
            <person name="Clum A."/>
            <person name="Ohm R."/>
            <person name="Martin F."/>
            <person name="Silar P."/>
            <person name="Natvig D."/>
            <person name="Lalanne C."/>
            <person name="Gautier V."/>
            <person name="Ament-Velasquez S.L."/>
            <person name="Kruys A."/>
            <person name="Hutchinson M.I."/>
            <person name="Powell A.J."/>
            <person name="Barry K."/>
            <person name="Miller A.N."/>
            <person name="Grigoriev I.V."/>
            <person name="Debuchy R."/>
            <person name="Gladieux P."/>
            <person name="Thoren M.H."/>
            <person name="Johannesson H."/>
        </authorList>
    </citation>
    <scope>NUCLEOTIDE SEQUENCE</scope>
    <source>
        <strain evidence="3">CBS 990.96</strain>
    </source>
</reference>
<feature type="transmembrane region" description="Helical" evidence="1">
    <location>
        <begin position="210"/>
        <end position="229"/>
    </location>
</feature>
<name>A0AAN7H1Z3_9PEZI</name>
<dbReference type="AlphaFoldDB" id="A0AAN7H1Z3"/>
<feature type="domain" description="DUF6594" evidence="2">
    <location>
        <begin position="93"/>
        <end position="248"/>
    </location>
</feature>
<accession>A0AAN7H1Z3</accession>
<reference evidence="3" key="1">
    <citation type="journal article" date="2023" name="Mol. Phylogenet. Evol.">
        <title>Genome-scale phylogeny and comparative genomics of the fungal order Sordariales.</title>
        <authorList>
            <person name="Hensen N."/>
            <person name="Bonometti L."/>
            <person name="Westerberg I."/>
            <person name="Brannstrom I.O."/>
            <person name="Guillou S."/>
            <person name="Cros-Aarteil S."/>
            <person name="Calhoun S."/>
            <person name="Haridas S."/>
            <person name="Kuo A."/>
            <person name="Mondo S."/>
            <person name="Pangilinan J."/>
            <person name="Riley R."/>
            <person name="LaButti K."/>
            <person name="Andreopoulos B."/>
            <person name="Lipzen A."/>
            <person name="Chen C."/>
            <person name="Yan M."/>
            <person name="Daum C."/>
            <person name="Ng V."/>
            <person name="Clum A."/>
            <person name="Steindorff A."/>
            <person name="Ohm R.A."/>
            <person name="Martin F."/>
            <person name="Silar P."/>
            <person name="Natvig D.O."/>
            <person name="Lalanne C."/>
            <person name="Gautier V."/>
            <person name="Ament-Velasquez S.L."/>
            <person name="Kruys A."/>
            <person name="Hutchinson M.I."/>
            <person name="Powell A.J."/>
            <person name="Barry K."/>
            <person name="Miller A.N."/>
            <person name="Grigoriev I.V."/>
            <person name="Debuchy R."/>
            <person name="Gladieux P."/>
            <person name="Hiltunen Thoren M."/>
            <person name="Johannesson H."/>
        </authorList>
    </citation>
    <scope>NUCLEOTIDE SEQUENCE</scope>
    <source>
        <strain evidence="3">CBS 990.96</strain>
    </source>
</reference>
<gene>
    <name evidence="3" type="ORF">QBC38DRAFT_471664</name>
</gene>
<feature type="transmembrane region" description="Helical" evidence="1">
    <location>
        <begin position="184"/>
        <end position="204"/>
    </location>
</feature>
<evidence type="ECO:0000313" key="3">
    <source>
        <dbReference type="EMBL" id="KAK4229593.1"/>
    </source>
</evidence>
<evidence type="ECO:0000256" key="1">
    <source>
        <dbReference type="SAM" id="Phobius"/>
    </source>
</evidence>
<dbReference type="Pfam" id="PF20237">
    <property type="entry name" value="DUF6594"/>
    <property type="match status" value="1"/>
</dbReference>
<feature type="transmembrane region" description="Helical" evidence="1">
    <location>
        <begin position="236"/>
        <end position="254"/>
    </location>
</feature>
<protein>
    <recommendedName>
        <fullName evidence="2">DUF6594 domain-containing protein</fullName>
    </recommendedName>
</protein>
<dbReference type="Proteomes" id="UP001301958">
    <property type="component" value="Unassembled WGS sequence"/>
</dbReference>
<keyword evidence="4" id="KW-1185">Reference proteome</keyword>
<comment type="caution">
    <text evidence="3">The sequence shown here is derived from an EMBL/GenBank/DDBJ whole genome shotgun (WGS) entry which is preliminary data.</text>
</comment>
<keyword evidence="1" id="KW-0812">Transmembrane</keyword>
<evidence type="ECO:0000313" key="4">
    <source>
        <dbReference type="Proteomes" id="UP001301958"/>
    </source>
</evidence>
<keyword evidence="1" id="KW-0472">Membrane</keyword>
<proteinExistence type="predicted"/>
<dbReference type="EMBL" id="MU865306">
    <property type="protein sequence ID" value="KAK4229593.1"/>
    <property type="molecule type" value="Genomic_DNA"/>
</dbReference>
<dbReference type="InterPro" id="IPR046529">
    <property type="entry name" value="DUF6594"/>
</dbReference>
<organism evidence="3 4">
    <name type="scientific">Podospora fimiseda</name>
    <dbReference type="NCBI Taxonomy" id="252190"/>
    <lineage>
        <taxon>Eukaryota</taxon>
        <taxon>Fungi</taxon>
        <taxon>Dikarya</taxon>
        <taxon>Ascomycota</taxon>
        <taxon>Pezizomycotina</taxon>
        <taxon>Sordariomycetes</taxon>
        <taxon>Sordariomycetidae</taxon>
        <taxon>Sordariales</taxon>
        <taxon>Podosporaceae</taxon>
        <taxon>Podospora</taxon>
    </lineage>
</organism>
<sequence length="256" mass="28582">MSRNQDARQFDEEIHLQSSAVYTEDTRAPYIDNLVLSGLPELLSKDDQGKTVLNLAVLQRMVLFQLEVDIIEKVGPLARRQFNGRNPLRDQELKKALADYAQGVRDWDLMVDHQLKATRDKTPDPFSIISDSRLLKKAMEDNKLPELAGNLTYPRGGLDKEVGTFRQRTKLNKARRLKTAAQKFTMAMFGGVSLIGPMLLMVYWRDLTVVVVTTSLAVIIFAGILAWYSNGEPVDIVSAVAAYAAVLVVFVGTIQG</sequence>
<keyword evidence="1" id="KW-1133">Transmembrane helix</keyword>